<reference evidence="2 3" key="1">
    <citation type="submission" date="2015-11" db="EMBL/GenBank/DDBJ databases">
        <title>Genomic analysis of 38 Legionella species identifies large and diverse effector repertoires.</title>
        <authorList>
            <person name="Burstein D."/>
            <person name="Amaro F."/>
            <person name="Zusman T."/>
            <person name="Lifshitz Z."/>
            <person name="Cohen O."/>
            <person name="Gilbert J.A."/>
            <person name="Pupko T."/>
            <person name="Shuman H.A."/>
            <person name="Segal G."/>
        </authorList>
    </citation>
    <scope>NUCLEOTIDE SEQUENCE [LARGE SCALE GENOMIC DNA]</scope>
    <source>
        <strain evidence="2 3">SE-32A-C8</strain>
    </source>
</reference>
<dbReference type="OrthoDB" id="5637167at2"/>
<dbReference type="PATRIC" id="fig|448.7.peg.2297"/>
<feature type="transmembrane region" description="Helical" evidence="1">
    <location>
        <begin position="32"/>
        <end position="52"/>
    </location>
</feature>
<name>A0A0W0TJE2_LEGER</name>
<feature type="transmembrane region" description="Helical" evidence="1">
    <location>
        <begin position="192"/>
        <end position="212"/>
    </location>
</feature>
<comment type="caution">
    <text evidence="2">The sequence shown here is derived from an EMBL/GenBank/DDBJ whole genome shotgun (WGS) entry which is preliminary data.</text>
</comment>
<feature type="transmembrane region" description="Helical" evidence="1">
    <location>
        <begin position="64"/>
        <end position="83"/>
    </location>
</feature>
<feature type="transmembrane region" description="Helical" evidence="1">
    <location>
        <begin position="160"/>
        <end position="185"/>
    </location>
</feature>
<accession>A0A0W0TJE2</accession>
<dbReference type="STRING" id="448.Lery_2186"/>
<keyword evidence="1" id="KW-0472">Membrane</keyword>
<keyword evidence="1" id="KW-1133">Transmembrane helix</keyword>
<feature type="transmembrane region" description="Helical" evidence="1">
    <location>
        <begin position="130"/>
        <end position="148"/>
    </location>
</feature>
<sequence>MRDTVHVFIAFIFALIGTFFMMNWSFNRLLMTAPIDVPVIIMLALFIMLLFSKKIIKGLKEINRYTWLIIVCYLSGTLTMEYQTYKFSVTLEGVFMTFPLVMAFIYWSYKNNKIFLLNSSVMTKKEAFKTDLFLISTSFLLAGFLSLMMDLNNSDLRAFWPFLILFISIYGFVFSLIYALLGLFLNENHTKYTLFFASAIMLIYSLLSFFPRKIGLLNSAEIEIIYALPIILLFLHLVFIVGFQIKRRQLKN</sequence>
<evidence type="ECO:0000313" key="3">
    <source>
        <dbReference type="Proteomes" id="UP000054773"/>
    </source>
</evidence>
<dbReference type="EMBL" id="LNYA01000033">
    <property type="protein sequence ID" value="KTC95627.1"/>
    <property type="molecule type" value="Genomic_DNA"/>
</dbReference>
<protein>
    <submittedName>
        <fullName evidence="2">Uncharacterized protein</fullName>
    </submittedName>
</protein>
<organism evidence="2 3">
    <name type="scientific">Legionella erythra</name>
    <dbReference type="NCBI Taxonomy" id="448"/>
    <lineage>
        <taxon>Bacteria</taxon>
        <taxon>Pseudomonadati</taxon>
        <taxon>Pseudomonadota</taxon>
        <taxon>Gammaproteobacteria</taxon>
        <taxon>Legionellales</taxon>
        <taxon>Legionellaceae</taxon>
        <taxon>Legionella</taxon>
    </lineage>
</organism>
<feature type="transmembrane region" description="Helical" evidence="1">
    <location>
        <begin position="89"/>
        <end position="109"/>
    </location>
</feature>
<dbReference type="AlphaFoldDB" id="A0A0W0TJE2"/>
<dbReference type="RefSeq" id="WP_058527321.1">
    <property type="nucleotide sequence ID" value="NZ_CAAAHY010000011.1"/>
</dbReference>
<evidence type="ECO:0000313" key="2">
    <source>
        <dbReference type="EMBL" id="KTC95627.1"/>
    </source>
</evidence>
<evidence type="ECO:0000256" key="1">
    <source>
        <dbReference type="SAM" id="Phobius"/>
    </source>
</evidence>
<keyword evidence="3" id="KW-1185">Reference proteome</keyword>
<feature type="transmembrane region" description="Helical" evidence="1">
    <location>
        <begin position="7"/>
        <end position="26"/>
    </location>
</feature>
<feature type="transmembrane region" description="Helical" evidence="1">
    <location>
        <begin position="224"/>
        <end position="243"/>
    </location>
</feature>
<dbReference type="Proteomes" id="UP000054773">
    <property type="component" value="Unassembled WGS sequence"/>
</dbReference>
<proteinExistence type="predicted"/>
<gene>
    <name evidence="2" type="ORF">Lery_2186</name>
</gene>
<keyword evidence="1" id="KW-0812">Transmembrane</keyword>